<feature type="compositionally biased region" description="Low complexity" evidence="1">
    <location>
        <begin position="709"/>
        <end position="718"/>
    </location>
</feature>
<protein>
    <submittedName>
        <fullName evidence="4">Factor arrest protein 11</fullName>
    </submittedName>
</protein>
<dbReference type="PANTHER" id="PTHR13239">
    <property type="entry name" value="PROTEIN REQUIRED FOR HYPHAL ANASTOMOSIS HAM-2"/>
    <property type="match status" value="1"/>
</dbReference>
<dbReference type="EMBL" id="CAWUHD010000048">
    <property type="protein sequence ID" value="CAK7223103.1"/>
    <property type="molecule type" value="Genomic_DNA"/>
</dbReference>
<dbReference type="PANTHER" id="PTHR13239:SF4">
    <property type="entry name" value="AT25231P"/>
    <property type="match status" value="1"/>
</dbReference>
<reference evidence="4 5" key="1">
    <citation type="submission" date="2024-01" db="EMBL/GenBank/DDBJ databases">
        <authorList>
            <person name="Allen C."/>
            <person name="Tagirdzhanova G."/>
        </authorList>
    </citation>
    <scope>NUCLEOTIDE SEQUENCE [LARGE SCALE GENOMIC DNA]</scope>
</reference>
<feature type="compositionally biased region" description="Polar residues" evidence="1">
    <location>
        <begin position="475"/>
        <end position="486"/>
    </location>
</feature>
<evidence type="ECO:0000259" key="3">
    <source>
        <dbReference type="SMART" id="SM01293"/>
    </source>
</evidence>
<name>A0ABP0BU14_9PEZI</name>
<evidence type="ECO:0000313" key="5">
    <source>
        <dbReference type="Proteomes" id="UP001642482"/>
    </source>
</evidence>
<dbReference type="InterPro" id="IPR012486">
    <property type="entry name" value="Far11/STRP_N"/>
</dbReference>
<feature type="region of interest" description="Disordered" evidence="1">
    <location>
        <begin position="1"/>
        <end position="107"/>
    </location>
</feature>
<evidence type="ECO:0000313" key="4">
    <source>
        <dbReference type="EMBL" id="CAK7223103.1"/>
    </source>
</evidence>
<accession>A0ABP0BU14</accession>
<evidence type="ECO:0000256" key="1">
    <source>
        <dbReference type="SAM" id="MobiDB-lite"/>
    </source>
</evidence>
<feature type="domain" description="Far11/STRP C-terminal" evidence="3">
    <location>
        <begin position="567"/>
        <end position="1050"/>
    </location>
</feature>
<dbReference type="Pfam" id="PF07923">
    <property type="entry name" value="N1221"/>
    <property type="match status" value="1"/>
</dbReference>
<feature type="compositionally biased region" description="Acidic residues" evidence="1">
    <location>
        <begin position="832"/>
        <end position="852"/>
    </location>
</feature>
<keyword evidence="5" id="KW-1185">Reference proteome</keyword>
<feature type="region of interest" description="Disordered" evidence="1">
    <location>
        <begin position="636"/>
        <end position="657"/>
    </location>
</feature>
<feature type="domain" description="Far11/STRP N-terminal" evidence="2">
    <location>
        <begin position="126"/>
        <end position="461"/>
    </location>
</feature>
<dbReference type="Proteomes" id="UP001642482">
    <property type="component" value="Unassembled WGS sequence"/>
</dbReference>
<feature type="region of interest" description="Disordered" evidence="1">
    <location>
        <begin position="1064"/>
        <end position="1114"/>
    </location>
</feature>
<dbReference type="InterPro" id="IPR021819">
    <property type="entry name" value="Far11/STRP_C"/>
</dbReference>
<feature type="region of interest" description="Disordered" evidence="1">
    <location>
        <begin position="456"/>
        <end position="523"/>
    </location>
</feature>
<feature type="compositionally biased region" description="Acidic residues" evidence="1">
    <location>
        <begin position="1069"/>
        <end position="1092"/>
    </location>
</feature>
<feature type="compositionally biased region" description="Basic and acidic residues" evidence="1">
    <location>
        <begin position="645"/>
        <end position="657"/>
    </location>
</feature>
<proteinExistence type="predicted"/>
<feature type="compositionally biased region" description="Polar residues" evidence="1">
    <location>
        <begin position="725"/>
        <end position="737"/>
    </location>
</feature>
<dbReference type="Pfam" id="PF11882">
    <property type="entry name" value="DUF3402"/>
    <property type="match status" value="1"/>
</dbReference>
<evidence type="ECO:0000259" key="2">
    <source>
        <dbReference type="SMART" id="SM01292"/>
    </source>
</evidence>
<dbReference type="InterPro" id="IPR040185">
    <property type="entry name" value="Far11/STRP"/>
</dbReference>
<feature type="region of interest" description="Disordered" evidence="1">
    <location>
        <begin position="709"/>
        <end position="750"/>
    </location>
</feature>
<organism evidence="4 5">
    <name type="scientific">Sporothrix eucalyptigena</name>
    <dbReference type="NCBI Taxonomy" id="1812306"/>
    <lineage>
        <taxon>Eukaryota</taxon>
        <taxon>Fungi</taxon>
        <taxon>Dikarya</taxon>
        <taxon>Ascomycota</taxon>
        <taxon>Pezizomycotina</taxon>
        <taxon>Sordariomycetes</taxon>
        <taxon>Sordariomycetidae</taxon>
        <taxon>Ophiostomatales</taxon>
        <taxon>Ophiostomataceae</taxon>
        <taxon>Sporothrix</taxon>
    </lineage>
</organism>
<feature type="compositionally biased region" description="Low complexity" evidence="1">
    <location>
        <begin position="41"/>
        <end position="61"/>
    </location>
</feature>
<feature type="compositionally biased region" description="Acidic residues" evidence="1">
    <location>
        <begin position="185"/>
        <end position="210"/>
    </location>
</feature>
<feature type="region of interest" description="Disordered" evidence="1">
    <location>
        <begin position="179"/>
        <end position="210"/>
    </location>
</feature>
<feature type="region of interest" description="Disordered" evidence="1">
    <location>
        <begin position="832"/>
        <end position="886"/>
    </location>
</feature>
<sequence length="1114" mass="123892">MLSPEEEEVLLGKGGQPLAGDKTAAEGVPAPEGGPTDPVADSQKPAPDSQQPDQPASQASPSFPPPPTQPASGINMASGLAEDNINGGFGGASIPAPAPQPPQQPLDSLSLSQLRRLASELPRNEPITYDFTYEDMGDFDEEIDEWFSYQVLQWVRLNYAQQHFESRWERLVRYGMQNGRRNSDDENYEDEYDQQGDQGEDNQEESTWDTVDAETQEQFVTGLLDYIGADKHRHRQRPEVIGCLVYLVLGRWGATANGRAPEAKSSPTARTVARPRQVAAMKSAVSLITKLGGIPILWKALRKAFEPFWGPGDIQQLPTGILQDAQDDLANLMTIVYVVMQTALSDPLGMAACYVNLVSLSPPVPDFMMNVASKLRWDDNPMVLQCQVFLLLWKSILLVFGGTRELLETKRATAESTADDDKEKNLIMASPLDYHAFRHEITSKYPAYIPPQPLLPLEDDNTTLLPPPPNHPPRNNGQNGILSGPQNAYGGASILNQPVHIATPAPSPPPSPAIGGKGGKKQNYQTNQNFPFMYPPLDATSNGAGGKGSAAIQDALVGRKWEGSDVPSSILEAGELFSNRVRMTRATRQLWEEREKFLKFERGWDAVDDDTTTKDIIDDLDLSELTLEEREELGLVKPPKPTQGKKSEKEGIDYGPRPEEVNERVKQRLLALESFYQEALPHLQSLVIVLLKAILVNVAVLMAQAPAGQQQHPAAGGPNTRGFASANQQPGGINQGNVEPPEMTPEEIDSARTREISAKAVSGILLLLLKWLKVSHVLKFEYLTQLLLDCNYVPLLLKLWAHQDVQQLVDAKTDWVESSFFYFCNIRAGGPEEDEQIGDADGDEEVESEDDAAPPAIKRHRSPPQAPEVNTAGPVANTRRGGAPNVDELGYPLGDVPIEPITDFNRRNFFSLINLLRVMQKICKNKAHRNLLLVHYKSSNILRKMLKVPQQELRLYTLKLFKNQVPYCGRKWRQSNMRVITAVYLHCRPELRDEWLAGSDVDGEVESSLPLEQALRSLTHWFNVRRYPDKMAPEVSMALREEHDFFVRELEKIDFSWGDLNDGESVMSEWDESDEDDEDDKNDEDDADDLEDMSGVAEELGSAVTVVEIDEDED</sequence>
<gene>
    <name evidence="4" type="primary">FAR11</name>
    <name evidence="4" type="ORF">SEUCBS140593_005125</name>
</gene>
<dbReference type="SMART" id="SM01292">
    <property type="entry name" value="N1221"/>
    <property type="match status" value="1"/>
</dbReference>
<dbReference type="SMART" id="SM01293">
    <property type="entry name" value="DUF3402"/>
    <property type="match status" value="1"/>
</dbReference>
<comment type="caution">
    <text evidence="4">The sequence shown here is derived from an EMBL/GenBank/DDBJ whole genome shotgun (WGS) entry which is preliminary data.</text>
</comment>